<organism evidence="4 5">
    <name type="scientific">Cohaesibacter gelatinilyticus</name>
    <dbReference type="NCBI Taxonomy" id="372072"/>
    <lineage>
        <taxon>Bacteria</taxon>
        <taxon>Pseudomonadati</taxon>
        <taxon>Pseudomonadota</taxon>
        <taxon>Alphaproteobacteria</taxon>
        <taxon>Hyphomicrobiales</taxon>
        <taxon>Cohaesibacteraceae</taxon>
    </lineage>
</organism>
<dbReference type="Pfam" id="PF07687">
    <property type="entry name" value="M20_dimer"/>
    <property type="match status" value="1"/>
</dbReference>
<protein>
    <submittedName>
        <fullName evidence="4">Amidohydrolase</fullName>
    </submittedName>
</protein>
<feature type="domain" description="Peptidase M20 dimerisation" evidence="3">
    <location>
        <begin position="192"/>
        <end position="296"/>
    </location>
</feature>
<dbReference type="InterPro" id="IPR002933">
    <property type="entry name" value="Peptidase_M20"/>
</dbReference>
<dbReference type="InterPro" id="IPR036264">
    <property type="entry name" value="Bact_exopeptidase_dim_dom"/>
</dbReference>
<dbReference type="AlphaFoldDB" id="A0A285N9E9"/>
<dbReference type="SUPFAM" id="SSF53187">
    <property type="entry name" value="Zn-dependent exopeptidases"/>
    <property type="match status" value="1"/>
</dbReference>
<name>A0A285N9E9_9HYPH</name>
<comment type="cofactor">
    <cofactor evidence="2">
        <name>Mn(2+)</name>
        <dbReference type="ChEBI" id="CHEBI:29035"/>
    </cofactor>
    <text evidence="2">The Mn(2+) ion enhances activity.</text>
</comment>
<evidence type="ECO:0000256" key="1">
    <source>
        <dbReference type="ARBA" id="ARBA00022801"/>
    </source>
</evidence>
<evidence type="ECO:0000313" key="5">
    <source>
        <dbReference type="Proteomes" id="UP000219439"/>
    </source>
</evidence>
<reference evidence="4 5" key="1">
    <citation type="submission" date="2017-09" db="EMBL/GenBank/DDBJ databases">
        <authorList>
            <person name="Ehlers B."/>
            <person name="Leendertz F.H."/>
        </authorList>
    </citation>
    <scope>NUCLEOTIDE SEQUENCE [LARGE SCALE GENOMIC DNA]</scope>
    <source>
        <strain evidence="4 5">DSM 18289</strain>
    </source>
</reference>
<keyword evidence="2" id="KW-0464">Manganese</keyword>
<dbReference type="NCBIfam" id="TIGR01891">
    <property type="entry name" value="amidohydrolases"/>
    <property type="match status" value="1"/>
</dbReference>
<dbReference type="Gene3D" id="3.30.70.360">
    <property type="match status" value="1"/>
</dbReference>
<proteinExistence type="predicted"/>
<evidence type="ECO:0000259" key="3">
    <source>
        <dbReference type="Pfam" id="PF07687"/>
    </source>
</evidence>
<dbReference type="RefSeq" id="WP_097151624.1">
    <property type="nucleotide sequence ID" value="NZ_OBEL01000001.1"/>
</dbReference>
<evidence type="ECO:0000313" key="4">
    <source>
        <dbReference type="EMBL" id="SNZ06059.1"/>
    </source>
</evidence>
<gene>
    <name evidence="4" type="ORF">SAMN06265368_0284</name>
</gene>
<dbReference type="PANTHER" id="PTHR11014:SF169">
    <property type="entry name" value="CLAN MH, FAMILY M20, PEPTIDASE T-LIKE METALLOPEPTIDASE"/>
    <property type="match status" value="1"/>
</dbReference>
<feature type="binding site" evidence="2">
    <location>
        <position position="170"/>
    </location>
    <ligand>
        <name>Mn(2+)</name>
        <dbReference type="ChEBI" id="CHEBI:29035"/>
        <label>2</label>
    </ligand>
</feature>
<dbReference type="Gene3D" id="3.40.630.10">
    <property type="entry name" value="Zn peptidases"/>
    <property type="match status" value="1"/>
</dbReference>
<feature type="binding site" evidence="2">
    <location>
        <position position="144"/>
    </location>
    <ligand>
        <name>Mn(2+)</name>
        <dbReference type="ChEBI" id="CHEBI:29035"/>
        <label>2</label>
    </ligand>
</feature>
<dbReference type="GO" id="GO:0016787">
    <property type="term" value="F:hydrolase activity"/>
    <property type="evidence" value="ECO:0007669"/>
    <property type="project" value="UniProtKB-KW"/>
</dbReference>
<keyword evidence="2" id="KW-0479">Metal-binding</keyword>
<sequence>MLSNEQISSLVAFRHALHRRPELSGEEVETAKHVQEMLAPLGADEIVTDLGPWTEPDGTKLGGTGIAVSFDSGVEGPSLLFRCELDALPIDEISDIDYRSEIETKAHLCGHDGHMAILTGLAMRLATQRPQKGRVVLLYQPAEETGKGAKAVLEDERFAPFIPDFAFALHNIPGTRHGEVLLKSGNMCCASRGMRIRFEGKTSHASMPQDGVSPDDAICASISGLKALANGLNPEQALDDAFKLVTITHCHLGEPAFGVSPAVGEVWATLRTVTDAAMGDLIEKAESLVKTQAEKYGLQLNIDYDDVFHACNNAVETSDMVKEALIETGTIHHEQPEPMRFSEDFGLMGHHCPSTLFLLGSGEAQPQLHNPDFDFPDQLIATGVSIFETIIRQKLG</sequence>
<dbReference type="Pfam" id="PF01546">
    <property type="entry name" value="Peptidase_M20"/>
    <property type="match status" value="1"/>
</dbReference>
<dbReference type="PIRSF" id="PIRSF005962">
    <property type="entry name" value="Pept_M20D_amidohydro"/>
    <property type="match status" value="1"/>
</dbReference>
<feature type="binding site" evidence="2">
    <location>
        <position position="111"/>
    </location>
    <ligand>
        <name>Mn(2+)</name>
        <dbReference type="ChEBI" id="CHEBI:29035"/>
        <label>2</label>
    </ligand>
</feature>
<feature type="binding site" evidence="2">
    <location>
        <position position="369"/>
    </location>
    <ligand>
        <name>Mn(2+)</name>
        <dbReference type="ChEBI" id="CHEBI:29035"/>
        <label>2</label>
    </ligand>
</feature>
<dbReference type="GO" id="GO:0046872">
    <property type="term" value="F:metal ion binding"/>
    <property type="evidence" value="ECO:0007669"/>
    <property type="project" value="UniProtKB-KW"/>
</dbReference>
<keyword evidence="5" id="KW-1185">Reference proteome</keyword>
<dbReference type="OrthoDB" id="9777385at2"/>
<evidence type="ECO:0000256" key="2">
    <source>
        <dbReference type="PIRSR" id="PIRSR005962-1"/>
    </source>
</evidence>
<dbReference type="SUPFAM" id="SSF55031">
    <property type="entry name" value="Bacterial exopeptidase dimerisation domain"/>
    <property type="match status" value="1"/>
</dbReference>
<feature type="binding site" evidence="2">
    <location>
        <position position="109"/>
    </location>
    <ligand>
        <name>Mn(2+)</name>
        <dbReference type="ChEBI" id="CHEBI:29035"/>
        <label>2</label>
    </ligand>
</feature>
<dbReference type="InterPro" id="IPR011650">
    <property type="entry name" value="Peptidase_M20_dimer"/>
</dbReference>
<dbReference type="EMBL" id="OBEL01000001">
    <property type="protein sequence ID" value="SNZ06059.1"/>
    <property type="molecule type" value="Genomic_DNA"/>
</dbReference>
<dbReference type="PANTHER" id="PTHR11014">
    <property type="entry name" value="PEPTIDASE M20 FAMILY MEMBER"/>
    <property type="match status" value="1"/>
</dbReference>
<dbReference type="InterPro" id="IPR017439">
    <property type="entry name" value="Amidohydrolase"/>
</dbReference>
<accession>A0A285N9E9</accession>
<dbReference type="Proteomes" id="UP000219439">
    <property type="component" value="Unassembled WGS sequence"/>
</dbReference>
<keyword evidence="1 4" id="KW-0378">Hydrolase</keyword>